<evidence type="ECO:0000256" key="4">
    <source>
        <dbReference type="ARBA" id="ARBA00022989"/>
    </source>
</evidence>
<keyword evidence="8" id="KW-1185">Reference proteome</keyword>
<evidence type="ECO:0000256" key="3">
    <source>
        <dbReference type="ARBA" id="ARBA00022692"/>
    </source>
</evidence>
<dbReference type="GO" id="GO:0015171">
    <property type="term" value="F:amino acid transmembrane transporter activity"/>
    <property type="evidence" value="ECO:0007669"/>
    <property type="project" value="TreeGrafter"/>
</dbReference>
<feature type="transmembrane region" description="Helical" evidence="6">
    <location>
        <begin position="75"/>
        <end position="97"/>
    </location>
</feature>
<dbReference type="AlphaFoldDB" id="A0A1W6N5U7"/>
<dbReference type="PANTHER" id="PTHR30086">
    <property type="entry name" value="ARGININE EXPORTER PROTEIN ARGO"/>
    <property type="match status" value="1"/>
</dbReference>
<feature type="transmembrane region" description="Helical" evidence="6">
    <location>
        <begin position="122"/>
        <end position="144"/>
    </location>
</feature>
<dbReference type="Proteomes" id="UP000237351">
    <property type="component" value="Chromosome"/>
</dbReference>
<dbReference type="RefSeq" id="WP_085784807.1">
    <property type="nucleotide sequence ID" value="NZ_CP008743.1"/>
</dbReference>
<evidence type="ECO:0000313" key="8">
    <source>
        <dbReference type="Proteomes" id="UP000237351"/>
    </source>
</evidence>
<dbReference type="GO" id="GO:0005886">
    <property type="term" value="C:plasma membrane"/>
    <property type="evidence" value="ECO:0007669"/>
    <property type="project" value="UniProtKB-SubCell"/>
</dbReference>
<organism evidence="7 8">
    <name type="scientific">Candidatus Nucleicultrix amoebiphila FS5</name>
    <dbReference type="NCBI Taxonomy" id="1414854"/>
    <lineage>
        <taxon>Bacteria</taxon>
        <taxon>Pseudomonadati</taxon>
        <taxon>Pseudomonadota</taxon>
        <taxon>Alphaproteobacteria</taxon>
        <taxon>Holosporales</taxon>
        <taxon>Candidatus Nucleicultricaceae</taxon>
        <taxon>Candidatus Nucleicultrix</taxon>
    </lineage>
</organism>
<name>A0A1W6N5U7_9PROT</name>
<feature type="transmembrane region" description="Helical" evidence="6">
    <location>
        <begin position="156"/>
        <end position="179"/>
    </location>
</feature>
<dbReference type="InterPro" id="IPR001123">
    <property type="entry name" value="LeuE-type"/>
</dbReference>
<feature type="transmembrane region" description="Helical" evidence="6">
    <location>
        <begin position="46"/>
        <end position="69"/>
    </location>
</feature>
<gene>
    <name evidence="7" type="ORF">GQ61_08125</name>
</gene>
<dbReference type="STRING" id="1414854.GQ61_08125"/>
<evidence type="ECO:0000256" key="1">
    <source>
        <dbReference type="ARBA" id="ARBA00004651"/>
    </source>
</evidence>
<comment type="subcellular location">
    <subcellularLocation>
        <location evidence="1">Cell membrane</location>
        <topology evidence="1">Multi-pass membrane protein</topology>
    </subcellularLocation>
</comment>
<dbReference type="OrthoDB" id="9807053at2"/>
<keyword evidence="2" id="KW-1003">Cell membrane</keyword>
<evidence type="ECO:0000256" key="6">
    <source>
        <dbReference type="SAM" id="Phobius"/>
    </source>
</evidence>
<dbReference type="PANTHER" id="PTHR30086:SF20">
    <property type="entry name" value="ARGININE EXPORTER PROTEIN ARGO-RELATED"/>
    <property type="match status" value="1"/>
</dbReference>
<accession>A0A1W6N5U7</accession>
<evidence type="ECO:0000256" key="5">
    <source>
        <dbReference type="ARBA" id="ARBA00023136"/>
    </source>
</evidence>
<evidence type="ECO:0000313" key="7">
    <source>
        <dbReference type="EMBL" id="ARN85260.1"/>
    </source>
</evidence>
<feature type="transmembrane region" description="Helical" evidence="6">
    <location>
        <begin position="12"/>
        <end position="34"/>
    </location>
</feature>
<keyword evidence="4 6" id="KW-1133">Transmembrane helix</keyword>
<dbReference type="EMBL" id="CP008743">
    <property type="protein sequence ID" value="ARN85260.1"/>
    <property type="molecule type" value="Genomic_DNA"/>
</dbReference>
<sequence>MTNLLAQYSFELLSLSILQSIALISPGPDFAIVVRNSLVFNRRVGMITTLGITFGVMVHVLYCLLGLGLIISKSFWLFTTFKILGGAYLIYIGTQAIRSGKHHAMRVQKDTAHKETITDFRAFRMGFITNVLNAKAILFFLSLFTTVVKPNTPPMILGLFAVIVFVTTMTWFSIVSCFFSTQRVQRSFSKMVHWVERVTGGLLIALGLKLLTTTNR</sequence>
<dbReference type="PIRSF" id="PIRSF006324">
    <property type="entry name" value="LeuE"/>
    <property type="match status" value="1"/>
</dbReference>
<keyword evidence="5 6" id="KW-0472">Membrane</keyword>
<reference evidence="7 8" key="1">
    <citation type="submission" date="2014-06" db="EMBL/GenBank/DDBJ databases">
        <title>The genome of the endonuclear symbiont Nucleicultrix amoebiphila.</title>
        <authorList>
            <person name="Schulz F."/>
            <person name="Horn M."/>
        </authorList>
    </citation>
    <scope>NUCLEOTIDE SEQUENCE [LARGE SCALE GENOMIC DNA]</scope>
    <source>
        <strain evidence="7 8">FS5</strain>
    </source>
</reference>
<proteinExistence type="predicted"/>
<protein>
    <recommendedName>
        <fullName evidence="9">Amino acid transporter</fullName>
    </recommendedName>
</protein>
<dbReference type="Pfam" id="PF01810">
    <property type="entry name" value="LysE"/>
    <property type="match status" value="1"/>
</dbReference>
<keyword evidence="3 6" id="KW-0812">Transmembrane</keyword>
<evidence type="ECO:0000256" key="2">
    <source>
        <dbReference type="ARBA" id="ARBA00022475"/>
    </source>
</evidence>
<dbReference type="KEGG" id="naf:GQ61_08125"/>
<evidence type="ECO:0008006" key="9">
    <source>
        <dbReference type="Google" id="ProtNLM"/>
    </source>
</evidence>